<comment type="function">
    <text evidence="2">Destroys radicals which are normally produced within the cells and which are toxic to biological systems.</text>
</comment>
<keyword evidence="2" id="KW-0560">Oxidoreductase</keyword>
<name>A0ABY9WPQ8_9BACT</name>
<comment type="similarity">
    <text evidence="1 2">Belongs to the Cu-Zn superoxide dismutase family.</text>
</comment>
<dbReference type="EMBL" id="CP043494">
    <property type="protein sequence ID" value="WNG45789.1"/>
    <property type="molecule type" value="Genomic_DNA"/>
</dbReference>
<feature type="compositionally biased region" description="Low complexity" evidence="3">
    <location>
        <begin position="29"/>
        <end position="46"/>
    </location>
</feature>
<feature type="region of interest" description="Disordered" evidence="3">
    <location>
        <begin position="29"/>
        <end position="49"/>
    </location>
</feature>
<keyword evidence="2" id="KW-0186">Copper</keyword>
<keyword evidence="2" id="KW-0862">Zinc</keyword>
<evidence type="ECO:0000256" key="3">
    <source>
        <dbReference type="SAM" id="MobiDB-lite"/>
    </source>
</evidence>
<feature type="region of interest" description="Disordered" evidence="3">
    <location>
        <begin position="65"/>
        <end position="102"/>
    </location>
</feature>
<feature type="signal peptide" evidence="4">
    <location>
        <begin position="1"/>
        <end position="29"/>
    </location>
</feature>
<dbReference type="SUPFAM" id="SSF49329">
    <property type="entry name" value="Cu,Zn superoxide dismutase-like"/>
    <property type="match status" value="1"/>
</dbReference>
<dbReference type="PROSITE" id="PS00332">
    <property type="entry name" value="SOD_CU_ZN_2"/>
    <property type="match status" value="1"/>
</dbReference>
<dbReference type="PROSITE" id="PS51257">
    <property type="entry name" value="PROKAR_LIPOPROTEIN"/>
    <property type="match status" value="1"/>
</dbReference>
<keyword evidence="4" id="KW-0732">Signal</keyword>
<evidence type="ECO:0000259" key="5">
    <source>
        <dbReference type="Pfam" id="PF00080"/>
    </source>
</evidence>
<sequence>MKKWVNVSLRTTVLSAALVLAACGGGAQATSSLESRSGSTTTGTATFKEDGDQVTLTLEVSGATPGKHGAHIHQTGDCSALDASSAGGHWNPTSHSHGPADPNHHLGDLGNIEIGQDGKGTLKLSKAEWKIGDGSANDVVGKAIIVHAGEDDLVTDPAGNSGGRVACGVISKKE</sequence>
<dbReference type="PANTHER" id="PTHR10003">
    <property type="entry name" value="SUPEROXIDE DISMUTASE CU-ZN -RELATED"/>
    <property type="match status" value="1"/>
</dbReference>
<dbReference type="RefSeq" id="WP_395821319.1">
    <property type="nucleotide sequence ID" value="NZ_CP043494.1"/>
</dbReference>
<evidence type="ECO:0000313" key="7">
    <source>
        <dbReference type="Proteomes" id="UP001611383"/>
    </source>
</evidence>
<dbReference type="InterPro" id="IPR018152">
    <property type="entry name" value="SOD_Cu/Zn_BS"/>
</dbReference>
<feature type="chain" id="PRO_5045308550" description="Superoxide dismutase [Cu-Zn]" evidence="4">
    <location>
        <begin position="30"/>
        <end position="174"/>
    </location>
</feature>
<accession>A0ABY9WPQ8</accession>
<dbReference type="InterPro" id="IPR001424">
    <property type="entry name" value="SOD_Cu_Zn_dom"/>
</dbReference>
<dbReference type="InterPro" id="IPR036423">
    <property type="entry name" value="SOD-like_Cu/Zn_dom_sf"/>
</dbReference>
<organism evidence="6 7">
    <name type="scientific">Archangium minus</name>
    <dbReference type="NCBI Taxonomy" id="83450"/>
    <lineage>
        <taxon>Bacteria</taxon>
        <taxon>Pseudomonadati</taxon>
        <taxon>Myxococcota</taxon>
        <taxon>Myxococcia</taxon>
        <taxon>Myxococcales</taxon>
        <taxon>Cystobacterineae</taxon>
        <taxon>Archangiaceae</taxon>
        <taxon>Archangium</taxon>
    </lineage>
</organism>
<comment type="cofactor">
    <cofactor evidence="2">
        <name>Zn(2+)</name>
        <dbReference type="ChEBI" id="CHEBI:29105"/>
    </cofactor>
    <text evidence="2">Binds 1 zinc ion per subunit.</text>
</comment>
<keyword evidence="2" id="KW-0479">Metal-binding</keyword>
<dbReference type="CDD" id="cd00305">
    <property type="entry name" value="Cu-Zn_Superoxide_Dismutase"/>
    <property type="match status" value="1"/>
</dbReference>
<evidence type="ECO:0000256" key="1">
    <source>
        <dbReference type="ARBA" id="ARBA00010457"/>
    </source>
</evidence>
<dbReference type="InterPro" id="IPR024134">
    <property type="entry name" value="SOD_Cu/Zn_/chaperone"/>
</dbReference>
<feature type="domain" description="Superoxide dismutase copper/zinc binding" evidence="5">
    <location>
        <begin position="42"/>
        <end position="170"/>
    </location>
</feature>
<dbReference type="PRINTS" id="PR00068">
    <property type="entry name" value="CUZNDISMTASE"/>
</dbReference>
<dbReference type="Proteomes" id="UP001611383">
    <property type="component" value="Chromosome"/>
</dbReference>
<dbReference type="Gene3D" id="2.60.40.200">
    <property type="entry name" value="Superoxide dismutase, copper/zinc binding domain"/>
    <property type="match status" value="1"/>
</dbReference>
<evidence type="ECO:0000256" key="2">
    <source>
        <dbReference type="RuleBase" id="RU000393"/>
    </source>
</evidence>
<dbReference type="EC" id="1.15.1.1" evidence="2"/>
<protein>
    <recommendedName>
        <fullName evidence="2">Superoxide dismutase [Cu-Zn]</fullName>
        <ecNumber evidence="2">1.15.1.1</ecNumber>
    </recommendedName>
</protein>
<keyword evidence="7" id="KW-1185">Reference proteome</keyword>
<proteinExistence type="inferred from homology"/>
<evidence type="ECO:0000313" key="6">
    <source>
        <dbReference type="EMBL" id="WNG45789.1"/>
    </source>
</evidence>
<reference evidence="6 7" key="1">
    <citation type="submission" date="2019-08" db="EMBL/GenBank/DDBJ databases">
        <title>Archangium and Cystobacter genomes.</title>
        <authorList>
            <person name="Chen I.-C.K."/>
            <person name="Wielgoss S."/>
        </authorList>
    </citation>
    <scope>NUCLEOTIDE SEQUENCE [LARGE SCALE GENOMIC DNA]</scope>
    <source>
        <strain evidence="6 7">Cbm 6</strain>
    </source>
</reference>
<evidence type="ECO:0000256" key="4">
    <source>
        <dbReference type="SAM" id="SignalP"/>
    </source>
</evidence>
<comment type="cofactor">
    <cofactor evidence="2">
        <name>Cu cation</name>
        <dbReference type="ChEBI" id="CHEBI:23378"/>
    </cofactor>
    <text evidence="2">Binds 1 copper ion per subunit.</text>
</comment>
<comment type="catalytic activity">
    <reaction evidence="2">
        <text>2 superoxide + 2 H(+) = H2O2 + O2</text>
        <dbReference type="Rhea" id="RHEA:20696"/>
        <dbReference type="ChEBI" id="CHEBI:15378"/>
        <dbReference type="ChEBI" id="CHEBI:15379"/>
        <dbReference type="ChEBI" id="CHEBI:16240"/>
        <dbReference type="ChEBI" id="CHEBI:18421"/>
        <dbReference type="EC" id="1.15.1.1"/>
    </reaction>
</comment>
<gene>
    <name evidence="6" type="ORF">F0U60_17975</name>
</gene>
<dbReference type="Pfam" id="PF00080">
    <property type="entry name" value="Sod_Cu"/>
    <property type="match status" value="1"/>
</dbReference>
<dbReference type="PROSITE" id="PS00087">
    <property type="entry name" value="SOD_CU_ZN_1"/>
    <property type="match status" value="1"/>
</dbReference>